<proteinExistence type="predicted"/>
<dbReference type="Proteomes" id="UP001217476">
    <property type="component" value="Chromosome"/>
</dbReference>
<accession>A0AAJ5VTS5</accession>
<name>A0AAJ5VTS5_9HYPH</name>
<evidence type="ECO:0000313" key="2">
    <source>
        <dbReference type="Proteomes" id="UP001217476"/>
    </source>
</evidence>
<gene>
    <name evidence="1" type="ORF">P0Y65_21300</name>
</gene>
<dbReference type="AlphaFoldDB" id="A0AAJ5VTS5"/>
<evidence type="ECO:0000313" key="1">
    <source>
        <dbReference type="EMBL" id="WEK04678.1"/>
    </source>
</evidence>
<reference evidence="1" key="1">
    <citation type="submission" date="2023-03" db="EMBL/GenBank/DDBJ databases">
        <title>Andean soil-derived lignocellulolytic bacterial consortium as a source of novel taxa and putative plastic-active enzymes.</title>
        <authorList>
            <person name="Diaz-Garcia L."/>
            <person name="Chuvochina M."/>
            <person name="Feuerriegel G."/>
            <person name="Bunk B."/>
            <person name="Sproer C."/>
            <person name="Streit W.R."/>
            <person name="Rodriguez L.M."/>
            <person name="Overmann J."/>
            <person name="Jimenez D.J."/>
        </authorList>
    </citation>
    <scope>NUCLEOTIDE SEQUENCE</scope>
    <source>
        <strain evidence="1">MAG 4196</strain>
    </source>
</reference>
<protein>
    <submittedName>
        <fullName evidence="1">Uncharacterized protein</fullName>
    </submittedName>
</protein>
<dbReference type="EMBL" id="CP119312">
    <property type="protein sequence ID" value="WEK04678.1"/>
    <property type="molecule type" value="Genomic_DNA"/>
</dbReference>
<organism evidence="1 2">
    <name type="scientific">Candidatus Devosia phytovorans</name>
    <dbReference type="NCBI Taxonomy" id="3121372"/>
    <lineage>
        <taxon>Bacteria</taxon>
        <taxon>Pseudomonadati</taxon>
        <taxon>Pseudomonadota</taxon>
        <taxon>Alphaproteobacteria</taxon>
        <taxon>Hyphomicrobiales</taxon>
        <taxon>Devosiaceae</taxon>
        <taxon>Devosia</taxon>
    </lineage>
</organism>
<sequence length="162" mass="17957">MTRTHTILSTGRSQARTICFLSENVHPSKVFSTSTGVNPSFSSQEPRRPRFSFFYLHNVKELTIPPSPASIVIESIALKIPSENMTLCAGYPAGHPALSETAKQWEEQVLNVVSVAAYLSDISIHVNTVFSVADLENFFSFSVTCFFVRRRLAPRSEAMTGL</sequence>